<protein>
    <submittedName>
        <fullName evidence="3">Ribosome-associated protein</fullName>
    </submittedName>
</protein>
<dbReference type="Gene3D" id="3.30.160.20">
    <property type="match status" value="1"/>
</dbReference>
<feature type="domain" description="Prokaryotic-type class I peptide chain release factors" evidence="2">
    <location>
        <begin position="25"/>
        <end position="150"/>
    </location>
</feature>
<sequence>MERDEEAGTVATHGGAPEGLTVGSVTVPADALTWRFSRSSGPGGQHVNTSDTRVSLSLDVASCAGLGHTRRQRALERLQGRLVGGVLTVTVQTHRSQARNRVEARERMAALLAEAMAPPARERRATRPSRRARQRRMDAKRQRSEVKRSRSRPPMD</sequence>
<dbReference type="Pfam" id="PF00472">
    <property type="entry name" value="RF-1"/>
    <property type="match status" value="1"/>
</dbReference>
<evidence type="ECO:0000256" key="1">
    <source>
        <dbReference type="SAM" id="MobiDB-lite"/>
    </source>
</evidence>
<dbReference type="AlphaFoldDB" id="A0A7Z0BMG3"/>
<dbReference type="EMBL" id="JACCHL010000001">
    <property type="protein sequence ID" value="NYH54424.1"/>
    <property type="molecule type" value="Genomic_DNA"/>
</dbReference>
<dbReference type="InterPro" id="IPR000352">
    <property type="entry name" value="Pep_chain_release_fac_I"/>
</dbReference>
<name>A0A7Z0BMG3_9ACTN</name>
<dbReference type="PANTHER" id="PTHR47814:SF1">
    <property type="entry name" value="PEPTIDYL-TRNA HYDROLASE ARFB"/>
    <property type="match status" value="1"/>
</dbReference>
<feature type="region of interest" description="Disordered" evidence="1">
    <location>
        <begin position="1"/>
        <end position="22"/>
    </location>
</feature>
<proteinExistence type="predicted"/>
<feature type="compositionally biased region" description="Basic and acidic residues" evidence="1">
    <location>
        <begin position="135"/>
        <end position="156"/>
    </location>
</feature>
<dbReference type="GO" id="GO:0003747">
    <property type="term" value="F:translation release factor activity"/>
    <property type="evidence" value="ECO:0007669"/>
    <property type="project" value="InterPro"/>
</dbReference>
<accession>A0A7Z0BMG3</accession>
<organism evidence="3 4">
    <name type="scientific">Nocardiopsis sinuspersici</name>
    <dbReference type="NCBI Taxonomy" id="501010"/>
    <lineage>
        <taxon>Bacteria</taxon>
        <taxon>Bacillati</taxon>
        <taxon>Actinomycetota</taxon>
        <taxon>Actinomycetes</taxon>
        <taxon>Streptosporangiales</taxon>
        <taxon>Nocardiopsidaceae</taxon>
        <taxon>Nocardiopsis</taxon>
    </lineage>
</organism>
<evidence type="ECO:0000313" key="3">
    <source>
        <dbReference type="EMBL" id="NYH54424.1"/>
    </source>
</evidence>
<feature type="region of interest" description="Disordered" evidence="1">
    <location>
        <begin position="114"/>
        <end position="156"/>
    </location>
</feature>
<dbReference type="GO" id="GO:0072344">
    <property type="term" value="P:rescue of stalled ribosome"/>
    <property type="evidence" value="ECO:0007669"/>
    <property type="project" value="TreeGrafter"/>
</dbReference>
<dbReference type="GO" id="GO:0004045">
    <property type="term" value="F:peptidyl-tRNA hydrolase activity"/>
    <property type="evidence" value="ECO:0007669"/>
    <property type="project" value="TreeGrafter"/>
</dbReference>
<evidence type="ECO:0000313" key="4">
    <source>
        <dbReference type="Proteomes" id="UP000584931"/>
    </source>
</evidence>
<evidence type="ECO:0000259" key="2">
    <source>
        <dbReference type="Pfam" id="PF00472"/>
    </source>
</evidence>
<dbReference type="GO" id="GO:0043022">
    <property type="term" value="F:ribosome binding"/>
    <property type="evidence" value="ECO:0007669"/>
    <property type="project" value="TreeGrafter"/>
</dbReference>
<dbReference type="Proteomes" id="UP000584931">
    <property type="component" value="Unassembled WGS sequence"/>
</dbReference>
<gene>
    <name evidence="3" type="ORF">HNR06_004013</name>
</gene>
<dbReference type="NCBIfam" id="NF006718">
    <property type="entry name" value="PRK09256.1"/>
    <property type="match status" value="1"/>
</dbReference>
<reference evidence="3 4" key="1">
    <citation type="submission" date="2020-07" db="EMBL/GenBank/DDBJ databases">
        <title>Sequencing the genomes of 1000 actinobacteria strains.</title>
        <authorList>
            <person name="Klenk H.-P."/>
        </authorList>
    </citation>
    <scope>NUCLEOTIDE SEQUENCE [LARGE SCALE GENOMIC DNA]</scope>
    <source>
        <strain evidence="3 4">DSM 45278</strain>
    </source>
</reference>
<dbReference type="SUPFAM" id="SSF110916">
    <property type="entry name" value="Peptidyl-tRNA hydrolase domain-like"/>
    <property type="match status" value="1"/>
</dbReference>
<dbReference type="PANTHER" id="PTHR47814">
    <property type="entry name" value="PEPTIDYL-TRNA HYDROLASE ARFB"/>
    <property type="match status" value="1"/>
</dbReference>
<comment type="caution">
    <text evidence="3">The sequence shown here is derived from an EMBL/GenBank/DDBJ whole genome shotgun (WGS) entry which is preliminary data.</text>
</comment>